<dbReference type="InterPro" id="IPR036852">
    <property type="entry name" value="Peptidase_S8/S53_dom_sf"/>
</dbReference>
<dbReference type="PANTHER" id="PTHR43806">
    <property type="entry name" value="PEPTIDASE S8"/>
    <property type="match status" value="1"/>
</dbReference>
<dbReference type="PROSITE" id="PS51892">
    <property type="entry name" value="SUBTILASE"/>
    <property type="match status" value="1"/>
</dbReference>
<evidence type="ECO:0000256" key="5">
    <source>
        <dbReference type="PROSITE-ProRule" id="PRU01240"/>
    </source>
</evidence>
<dbReference type="Pfam" id="PF00082">
    <property type="entry name" value="Peptidase_S8"/>
    <property type="match status" value="1"/>
</dbReference>
<dbReference type="InterPro" id="IPR000209">
    <property type="entry name" value="Peptidase_S8/S53_dom"/>
</dbReference>
<feature type="domain" description="Peptidase S8/S53" evidence="7">
    <location>
        <begin position="212"/>
        <end position="429"/>
    </location>
</feature>
<dbReference type="InterPro" id="IPR050131">
    <property type="entry name" value="Peptidase_S8_subtilisin-like"/>
</dbReference>
<accession>A0ABQ7HZI4</accession>
<evidence type="ECO:0000256" key="4">
    <source>
        <dbReference type="ARBA" id="ARBA00022825"/>
    </source>
</evidence>
<comment type="caution">
    <text evidence="8">The sequence shown here is derived from an EMBL/GenBank/DDBJ whole genome shotgun (WGS) entry which is preliminary data.</text>
</comment>
<keyword evidence="4 5" id="KW-0720">Serine protease</keyword>
<evidence type="ECO:0000313" key="9">
    <source>
        <dbReference type="Proteomes" id="UP001516464"/>
    </source>
</evidence>
<evidence type="ECO:0000256" key="3">
    <source>
        <dbReference type="ARBA" id="ARBA00022801"/>
    </source>
</evidence>
<feature type="transmembrane region" description="Helical" evidence="6">
    <location>
        <begin position="462"/>
        <end position="483"/>
    </location>
</feature>
<feature type="active site" description="Charge relay system" evidence="5">
    <location>
        <position position="248"/>
    </location>
</feature>
<keyword evidence="6" id="KW-0812">Transmembrane</keyword>
<dbReference type="Gene3D" id="3.40.50.200">
    <property type="entry name" value="Peptidase S8/S53 domain"/>
    <property type="match status" value="1"/>
</dbReference>
<dbReference type="SUPFAM" id="SSF52743">
    <property type="entry name" value="Subtilisin-like"/>
    <property type="match status" value="1"/>
</dbReference>
<keyword evidence="6" id="KW-0472">Membrane</keyword>
<comment type="similarity">
    <text evidence="1 5">Belongs to the peptidase S8 family.</text>
</comment>
<keyword evidence="9" id="KW-1185">Reference proteome</keyword>
<dbReference type="EMBL" id="SBIQ01000072">
    <property type="protein sequence ID" value="KAF7683577.1"/>
    <property type="molecule type" value="Genomic_DNA"/>
</dbReference>
<dbReference type="PANTHER" id="PTHR43806:SF11">
    <property type="entry name" value="CEREVISIN-RELATED"/>
    <property type="match status" value="1"/>
</dbReference>
<organism evidence="8 9">
    <name type="scientific">Astathelohania contejeani</name>
    <dbReference type="NCBI Taxonomy" id="164912"/>
    <lineage>
        <taxon>Eukaryota</taxon>
        <taxon>Fungi</taxon>
        <taxon>Fungi incertae sedis</taxon>
        <taxon>Microsporidia</taxon>
        <taxon>Astathelohaniidae</taxon>
        <taxon>Astathelohania</taxon>
    </lineage>
</organism>
<keyword evidence="2 5" id="KW-0645">Protease</keyword>
<feature type="active site" description="Charge relay system" evidence="5">
    <location>
        <position position="400"/>
    </location>
</feature>
<evidence type="ECO:0000256" key="2">
    <source>
        <dbReference type="ARBA" id="ARBA00022670"/>
    </source>
</evidence>
<reference evidence="8 9" key="1">
    <citation type="submission" date="2019-01" db="EMBL/GenBank/DDBJ databases">
        <title>Genomes sequencing and comparative genomics of infectious freshwater microsporidia, Cucumispora dikerogammari and Thelohania contejeani.</title>
        <authorList>
            <person name="Cormier A."/>
            <person name="Giraud I."/>
            <person name="Wattier R."/>
            <person name="Teixeira M."/>
            <person name="Grandjean F."/>
            <person name="Rigaud T."/>
            <person name="Cordaux R."/>
        </authorList>
    </citation>
    <scope>NUCLEOTIDE SEQUENCE [LARGE SCALE GENOMIC DNA]</scope>
    <source>
        <strain evidence="8">T1</strain>
        <tissue evidence="8">Spores</tissue>
    </source>
</reference>
<proteinExistence type="inferred from homology"/>
<protein>
    <submittedName>
        <fullName evidence="8">Subtilisin-like proteinase 2</fullName>
    </submittedName>
</protein>
<name>A0ABQ7HZI4_9MICR</name>
<keyword evidence="3 5" id="KW-0378">Hydrolase</keyword>
<dbReference type="Proteomes" id="UP001516464">
    <property type="component" value="Unassembled WGS sequence"/>
</dbReference>
<sequence length="504" mass="57223">MISYFVAILININIRAENEIIEAVGHATVNPEIGIISNKENNTIQLENSIDLNSEVKTISSENKKKLVQSNEIIQNDNYLSIDHPSSVNQSAVTENEKCYVGILKAFQSNSLFSSLKIKYKYSNNLIGISFCANQNIIDKLTGDGVFVSIETDTIFEIASTQDNIPTHFFVMDNYTNYIFNNVLLNNFLMDYLPIRYIYKYLFSFYRYNATGKGINIYLLDTTVDTQIKELEGRTINLFTNSKICNQHGNIMSTTIAGVYNGFAKESFIKVINVMDCNGKAYLSDVLMALDKLKNTSGKTYILCLGISGPKSNILNRLIDKLSKKGWVIITAAGNNRDLACNYSPGSSTAAINVGSLNQYSDISKFSNFGGCIRIFSLGEKIETSIQKNIFLNTSNSGTSYAAALVTGTVALYLEKHPTSSVETVWKFLNEHSYWQSRGYLVHKRPDQYFYNYHNRISYVSIYFYVCFFLFISLLFFVILFIVRKYRRNQYVSDEELLFAYPSY</sequence>
<evidence type="ECO:0000256" key="6">
    <source>
        <dbReference type="SAM" id="Phobius"/>
    </source>
</evidence>
<keyword evidence="6" id="KW-1133">Transmembrane helix</keyword>
<evidence type="ECO:0000259" key="7">
    <source>
        <dbReference type="Pfam" id="PF00082"/>
    </source>
</evidence>
<dbReference type="InterPro" id="IPR015500">
    <property type="entry name" value="Peptidase_S8_subtilisin-rel"/>
</dbReference>
<evidence type="ECO:0000256" key="1">
    <source>
        <dbReference type="ARBA" id="ARBA00011073"/>
    </source>
</evidence>
<feature type="active site" description="Charge relay system" evidence="5">
    <location>
        <position position="221"/>
    </location>
</feature>
<gene>
    <name evidence="8" type="primary">SPL2</name>
    <name evidence="8" type="ORF">TCON_1212</name>
</gene>
<dbReference type="PRINTS" id="PR00723">
    <property type="entry name" value="SUBTILISIN"/>
</dbReference>
<evidence type="ECO:0000313" key="8">
    <source>
        <dbReference type="EMBL" id="KAF7683577.1"/>
    </source>
</evidence>